<gene>
    <name evidence="1" type="ORF">ACFSKO_11390</name>
</gene>
<dbReference type="InterPro" id="IPR036465">
    <property type="entry name" value="vWFA_dom_sf"/>
</dbReference>
<dbReference type="Proteomes" id="UP001597294">
    <property type="component" value="Unassembled WGS sequence"/>
</dbReference>
<protein>
    <submittedName>
        <fullName evidence="1">VWA domain-containing protein</fullName>
    </submittedName>
</protein>
<dbReference type="SUPFAM" id="SSF53300">
    <property type="entry name" value="vWA-like"/>
    <property type="match status" value="1"/>
</dbReference>
<evidence type="ECO:0000313" key="1">
    <source>
        <dbReference type="EMBL" id="MFD2206224.1"/>
    </source>
</evidence>
<proteinExistence type="predicted"/>
<reference evidence="2" key="1">
    <citation type="journal article" date="2019" name="Int. J. Syst. Evol. Microbiol.">
        <title>The Global Catalogue of Microorganisms (GCM) 10K type strain sequencing project: providing services to taxonomists for standard genome sequencing and annotation.</title>
        <authorList>
            <consortium name="The Broad Institute Genomics Platform"/>
            <consortium name="The Broad Institute Genome Sequencing Center for Infectious Disease"/>
            <person name="Wu L."/>
            <person name="Ma J."/>
        </authorList>
    </citation>
    <scope>NUCLEOTIDE SEQUENCE [LARGE SCALE GENOMIC DNA]</scope>
    <source>
        <strain evidence="2">CGMCC 4.7192</strain>
    </source>
</reference>
<evidence type="ECO:0000313" key="2">
    <source>
        <dbReference type="Proteomes" id="UP001597294"/>
    </source>
</evidence>
<sequence length="236" mass="25811">MPDKKSDKKLPIKSDNQDIEAFLQKLEQTPAPTSARGRLIFALDATASRQMTWDHACHIQSMMFEEAGRVGGLDIQLIFFRGFRECKASSWVSDAGHLLRLMTSVQCLAGNTQIGKVFKRALKETINKRVNALVYVGDAMEEDVDALGHMAGQLGLYGVPCFMFHEGRDPIVANVFKQIAKLSGGAYCPFDEGSAQQLKELLSAVAVFAAGGRKALEDLSKDGRSASVKLLSQMPD</sequence>
<dbReference type="RefSeq" id="WP_380251589.1">
    <property type="nucleotide sequence ID" value="NZ_JBHUII010000004.1"/>
</dbReference>
<accession>A0ABW5BKP7</accession>
<organism evidence="1 2">
    <name type="scientific">Kiloniella antarctica</name>
    <dbReference type="NCBI Taxonomy" id="1550907"/>
    <lineage>
        <taxon>Bacteria</taxon>
        <taxon>Pseudomonadati</taxon>
        <taxon>Pseudomonadota</taxon>
        <taxon>Alphaproteobacteria</taxon>
        <taxon>Rhodospirillales</taxon>
        <taxon>Kiloniellaceae</taxon>
        <taxon>Kiloniella</taxon>
    </lineage>
</organism>
<name>A0ABW5BKP7_9PROT</name>
<keyword evidence="2" id="KW-1185">Reference proteome</keyword>
<comment type="caution">
    <text evidence="1">The sequence shown here is derived from an EMBL/GenBank/DDBJ whole genome shotgun (WGS) entry which is preliminary data.</text>
</comment>
<dbReference type="EMBL" id="JBHUII010000004">
    <property type="protein sequence ID" value="MFD2206224.1"/>
    <property type="molecule type" value="Genomic_DNA"/>
</dbReference>